<gene>
    <name evidence="2" type="ORF">PGLA1383_LOCUS32037</name>
</gene>
<organism evidence="2 3">
    <name type="scientific">Polarella glacialis</name>
    <name type="common">Dinoflagellate</name>
    <dbReference type="NCBI Taxonomy" id="89957"/>
    <lineage>
        <taxon>Eukaryota</taxon>
        <taxon>Sar</taxon>
        <taxon>Alveolata</taxon>
        <taxon>Dinophyceae</taxon>
        <taxon>Suessiales</taxon>
        <taxon>Suessiaceae</taxon>
        <taxon>Polarella</taxon>
    </lineage>
</organism>
<keyword evidence="1" id="KW-1133">Transmembrane helix</keyword>
<dbReference type="AlphaFoldDB" id="A0A813FJE6"/>
<sequence length="323" mass="34672">VALFGFGVQALAGGEDEVPLKRSLTDEEVLASQRFFSVQWRKRFNAGDLAYCGQAYTQDAAFHATFGPMAQEVQRLIFLPSPAILHGRDLIEAFWNSTYSTLGFKDLVAYQEDGKFSSSGVVVDDNTVLVQSAFSFDAAEGKKVLGQIFSEMWVRNGQRWKLRSTMLAIEDVQPAVPAVPAVPVVVPGRRRRSEASQIFPDDGIVPTPKKFIAAAKESHTKDDFPPAVPAMKPVVLVDSDSKKAAPDALQKAGLRVKETPTKATAAGLADAELVSPTASKRAAGSSLLIGLMVLVTCGAAGVFVRRAKNRQEASVAGFEAMLG</sequence>
<feature type="transmembrane region" description="Helical" evidence="1">
    <location>
        <begin position="282"/>
        <end position="304"/>
    </location>
</feature>
<keyword evidence="3" id="KW-1185">Reference proteome</keyword>
<protein>
    <recommendedName>
        <fullName evidence="4">SnoaL-like domain-containing protein</fullName>
    </recommendedName>
</protein>
<name>A0A813FJE6_POLGL</name>
<dbReference type="InterPro" id="IPR032710">
    <property type="entry name" value="NTF2-like_dom_sf"/>
</dbReference>
<keyword evidence="1" id="KW-0472">Membrane</keyword>
<accession>A0A813FJE6</accession>
<dbReference type="Gene3D" id="3.10.450.50">
    <property type="match status" value="1"/>
</dbReference>
<evidence type="ECO:0000313" key="2">
    <source>
        <dbReference type="EMBL" id="CAE8614314.1"/>
    </source>
</evidence>
<feature type="non-terminal residue" evidence="2">
    <location>
        <position position="1"/>
    </location>
</feature>
<evidence type="ECO:0008006" key="4">
    <source>
        <dbReference type="Google" id="ProtNLM"/>
    </source>
</evidence>
<comment type="caution">
    <text evidence="2">The sequence shown here is derived from an EMBL/GenBank/DDBJ whole genome shotgun (WGS) entry which is preliminary data.</text>
</comment>
<evidence type="ECO:0000313" key="3">
    <source>
        <dbReference type="Proteomes" id="UP000654075"/>
    </source>
</evidence>
<reference evidence="2" key="1">
    <citation type="submission" date="2021-02" db="EMBL/GenBank/DDBJ databases">
        <authorList>
            <person name="Dougan E. K."/>
            <person name="Rhodes N."/>
            <person name="Thang M."/>
            <person name="Chan C."/>
        </authorList>
    </citation>
    <scope>NUCLEOTIDE SEQUENCE</scope>
</reference>
<dbReference type="EMBL" id="CAJNNV010025404">
    <property type="protein sequence ID" value="CAE8614314.1"/>
    <property type="molecule type" value="Genomic_DNA"/>
</dbReference>
<dbReference type="SUPFAM" id="SSF54427">
    <property type="entry name" value="NTF2-like"/>
    <property type="match status" value="1"/>
</dbReference>
<dbReference type="Proteomes" id="UP000654075">
    <property type="component" value="Unassembled WGS sequence"/>
</dbReference>
<proteinExistence type="predicted"/>
<evidence type="ECO:0000256" key="1">
    <source>
        <dbReference type="SAM" id="Phobius"/>
    </source>
</evidence>
<dbReference type="OrthoDB" id="417019at2759"/>
<keyword evidence="1" id="KW-0812">Transmembrane</keyword>